<evidence type="ECO:0000313" key="9">
    <source>
        <dbReference type="Proteomes" id="UP000660611"/>
    </source>
</evidence>
<dbReference type="CDD" id="cd06170">
    <property type="entry name" value="LuxR_C_like"/>
    <property type="match status" value="1"/>
</dbReference>
<dbReference type="GO" id="GO:0003677">
    <property type="term" value="F:DNA binding"/>
    <property type="evidence" value="ECO:0007669"/>
    <property type="project" value="UniProtKB-KW"/>
</dbReference>
<sequence length="214" mass="22949">MRVVIAEDLALLRDGLIHILEAFDFEVVASVDTGPALLPALLGHRPDVAVVDVRLPPTFTDEGLQAAIAARAQVPGLPILVLSQHVEQLYARELLAAGVGGIGYLLKDRVSHVGQFIDAVRRVAEGGTVMDPEVIALLLARRPDTGPLDVLTAREREVLGLMAEGRSNAAIAGRLFVSEKAVSKHINSIFSKLGLPPSSDDNRRVMAVLTYLDQ</sequence>
<dbReference type="SUPFAM" id="SSF46894">
    <property type="entry name" value="C-terminal effector domain of the bipartite response regulators"/>
    <property type="match status" value="1"/>
</dbReference>
<evidence type="ECO:0000256" key="5">
    <source>
        <dbReference type="PROSITE-ProRule" id="PRU00169"/>
    </source>
</evidence>
<dbReference type="PROSITE" id="PS50110">
    <property type="entry name" value="RESPONSE_REGULATORY"/>
    <property type="match status" value="1"/>
</dbReference>
<keyword evidence="3 8" id="KW-0238">DNA-binding</keyword>
<feature type="domain" description="HTH luxR-type" evidence="6">
    <location>
        <begin position="144"/>
        <end position="214"/>
    </location>
</feature>
<keyword evidence="1 5" id="KW-0597">Phosphoprotein</keyword>
<dbReference type="InterPro" id="IPR011006">
    <property type="entry name" value="CheY-like_superfamily"/>
</dbReference>
<dbReference type="Pfam" id="PF00072">
    <property type="entry name" value="Response_reg"/>
    <property type="match status" value="1"/>
</dbReference>
<evidence type="ECO:0000256" key="3">
    <source>
        <dbReference type="ARBA" id="ARBA00023125"/>
    </source>
</evidence>
<dbReference type="InterPro" id="IPR001789">
    <property type="entry name" value="Sig_transdc_resp-reg_receiver"/>
</dbReference>
<dbReference type="InterPro" id="IPR000792">
    <property type="entry name" value="Tscrpt_reg_LuxR_C"/>
</dbReference>
<keyword evidence="9" id="KW-1185">Reference proteome</keyword>
<reference evidence="8" key="1">
    <citation type="submission" date="2021-01" db="EMBL/GenBank/DDBJ databases">
        <title>Whole genome shotgun sequence of Dactylosporangium siamense NBRC 106093.</title>
        <authorList>
            <person name="Komaki H."/>
            <person name="Tamura T."/>
        </authorList>
    </citation>
    <scope>NUCLEOTIDE SEQUENCE</scope>
    <source>
        <strain evidence="8">NBRC 106093</strain>
    </source>
</reference>
<evidence type="ECO:0000256" key="2">
    <source>
        <dbReference type="ARBA" id="ARBA00023015"/>
    </source>
</evidence>
<dbReference type="CDD" id="cd17535">
    <property type="entry name" value="REC_NarL-like"/>
    <property type="match status" value="1"/>
</dbReference>
<feature type="domain" description="Response regulatory" evidence="7">
    <location>
        <begin position="2"/>
        <end position="122"/>
    </location>
</feature>
<dbReference type="PROSITE" id="PS50043">
    <property type="entry name" value="HTH_LUXR_2"/>
    <property type="match status" value="1"/>
</dbReference>
<evidence type="ECO:0000313" key="8">
    <source>
        <dbReference type="EMBL" id="GIG44025.1"/>
    </source>
</evidence>
<dbReference type="PRINTS" id="PR00038">
    <property type="entry name" value="HTHLUXR"/>
</dbReference>
<evidence type="ECO:0000256" key="1">
    <source>
        <dbReference type="ARBA" id="ARBA00022553"/>
    </source>
</evidence>
<dbReference type="Pfam" id="PF00196">
    <property type="entry name" value="GerE"/>
    <property type="match status" value="1"/>
</dbReference>
<dbReference type="Gene3D" id="3.40.50.2300">
    <property type="match status" value="1"/>
</dbReference>
<dbReference type="SMART" id="SM00421">
    <property type="entry name" value="HTH_LUXR"/>
    <property type="match status" value="1"/>
</dbReference>
<dbReference type="PANTHER" id="PTHR43214">
    <property type="entry name" value="TWO-COMPONENT RESPONSE REGULATOR"/>
    <property type="match status" value="1"/>
</dbReference>
<accession>A0A919PFR7</accession>
<comment type="caution">
    <text evidence="8">The sequence shown here is derived from an EMBL/GenBank/DDBJ whole genome shotgun (WGS) entry which is preliminary data.</text>
</comment>
<dbReference type="InterPro" id="IPR016032">
    <property type="entry name" value="Sig_transdc_resp-reg_C-effctor"/>
</dbReference>
<evidence type="ECO:0000259" key="6">
    <source>
        <dbReference type="PROSITE" id="PS50043"/>
    </source>
</evidence>
<protein>
    <submittedName>
        <fullName evidence="8">DNA-binding response regulator</fullName>
    </submittedName>
</protein>
<dbReference type="Proteomes" id="UP000660611">
    <property type="component" value="Unassembled WGS sequence"/>
</dbReference>
<dbReference type="GO" id="GO:0000160">
    <property type="term" value="P:phosphorelay signal transduction system"/>
    <property type="evidence" value="ECO:0007669"/>
    <property type="project" value="InterPro"/>
</dbReference>
<dbReference type="RefSeq" id="WP_203845877.1">
    <property type="nucleotide sequence ID" value="NZ_BAAAVW010000006.1"/>
</dbReference>
<keyword evidence="4" id="KW-0804">Transcription</keyword>
<dbReference type="PANTHER" id="PTHR43214:SF24">
    <property type="entry name" value="TRANSCRIPTIONAL REGULATORY PROTEIN NARL-RELATED"/>
    <property type="match status" value="1"/>
</dbReference>
<name>A0A919PFR7_9ACTN</name>
<dbReference type="GO" id="GO:0006355">
    <property type="term" value="P:regulation of DNA-templated transcription"/>
    <property type="evidence" value="ECO:0007669"/>
    <property type="project" value="InterPro"/>
</dbReference>
<keyword evidence="2" id="KW-0805">Transcription regulation</keyword>
<feature type="modified residue" description="4-aspartylphosphate" evidence="5">
    <location>
        <position position="52"/>
    </location>
</feature>
<dbReference type="SMART" id="SM00448">
    <property type="entry name" value="REC"/>
    <property type="match status" value="1"/>
</dbReference>
<evidence type="ECO:0000256" key="4">
    <source>
        <dbReference type="ARBA" id="ARBA00023163"/>
    </source>
</evidence>
<dbReference type="EMBL" id="BONQ01000030">
    <property type="protein sequence ID" value="GIG44025.1"/>
    <property type="molecule type" value="Genomic_DNA"/>
</dbReference>
<dbReference type="AlphaFoldDB" id="A0A919PFR7"/>
<organism evidence="8 9">
    <name type="scientific">Dactylosporangium siamense</name>
    <dbReference type="NCBI Taxonomy" id="685454"/>
    <lineage>
        <taxon>Bacteria</taxon>
        <taxon>Bacillati</taxon>
        <taxon>Actinomycetota</taxon>
        <taxon>Actinomycetes</taxon>
        <taxon>Micromonosporales</taxon>
        <taxon>Micromonosporaceae</taxon>
        <taxon>Dactylosporangium</taxon>
    </lineage>
</organism>
<proteinExistence type="predicted"/>
<gene>
    <name evidence="8" type="ORF">Dsi01nite_020660</name>
</gene>
<dbReference type="InterPro" id="IPR039420">
    <property type="entry name" value="WalR-like"/>
</dbReference>
<dbReference type="InterPro" id="IPR058245">
    <property type="entry name" value="NreC/VraR/RcsB-like_REC"/>
</dbReference>
<evidence type="ECO:0000259" key="7">
    <source>
        <dbReference type="PROSITE" id="PS50110"/>
    </source>
</evidence>
<dbReference type="SUPFAM" id="SSF52172">
    <property type="entry name" value="CheY-like"/>
    <property type="match status" value="1"/>
</dbReference>